<gene>
    <name evidence="7" type="ORF">CH338_21455</name>
</gene>
<dbReference type="PANTHER" id="PTHR32322:SF9">
    <property type="entry name" value="AMINO-ACID METABOLITE EFFLUX PUMP-RELATED"/>
    <property type="match status" value="1"/>
</dbReference>
<dbReference type="InterPro" id="IPR000620">
    <property type="entry name" value="EamA_dom"/>
</dbReference>
<evidence type="ECO:0000313" key="8">
    <source>
        <dbReference type="Proteomes" id="UP000248863"/>
    </source>
</evidence>
<proteinExistence type="predicted"/>
<evidence type="ECO:0000256" key="1">
    <source>
        <dbReference type="ARBA" id="ARBA00004141"/>
    </source>
</evidence>
<keyword evidence="2 5" id="KW-0812">Transmembrane</keyword>
<feature type="transmembrane region" description="Helical" evidence="5">
    <location>
        <begin position="263"/>
        <end position="282"/>
    </location>
</feature>
<feature type="domain" description="EamA" evidence="6">
    <location>
        <begin position="142"/>
        <end position="279"/>
    </location>
</feature>
<reference evidence="7 8" key="1">
    <citation type="submission" date="2017-07" db="EMBL/GenBank/DDBJ databases">
        <title>Draft Genome Sequences of Select Purple Nonsulfur Bacteria.</title>
        <authorList>
            <person name="Lasarre B."/>
            <person name="Mckinlay J.B."/>
        </authorList>
    </citation>
    <scope>NUCLEOTIDE SEQUENCE [LARGE SCALE GENOMIC DNA]</scope>
    <source>
        <strain evidence="7 8">DSM 11907</strain>
    </source>
</reference>
<dbReference type="Proteomes" id="UP000248863">
    <property type="component" value="Unassembled WGS sequence"/>
</dbReference>
<evidence type="ECO:0000256" key="3">
    <source>
        <dbReference type="ARBA" id="ARBA00022989"/>
    </source>
</evidence>
<feature type="domain" description="EamA" evidence="6">
    <location>
        <begin position="7"/>
        <end position="129"/>
    </location>
</feature>
<organism evidence="7 8">
    <name type="scientific">Rhodoplanes elegans</name>
    <dbReference type="NCBI Taxonomy" id="29408"/>
    <lineage>
        <taxon>Bacteria</taxon>
        <taxon>Pseudomonadati</taxon>
        <taxon>Pseudomonadota</taxon>
        <taxon>Alphaproteobacteria</taxon>
        <taxon>Hyphomicrobiales</taxon>
        <taxon>Nitrobacteraceae</taxon>
        <taxon>Rhodoplanes</taxon>
    </lineage>
</organism>
<comment type="subcellular location">
    <subcellularLocation>
        <location evidence="1">Membrane</location>
        <topology evidence="1">Multi-pass membrane protein</topology>
    </subcellularLocation>
</comment>
<feature type="transmembrane region" description="Helical" evidence="5">
    <location>
        <begin position="170"/>
        <end position="189"/>
    </location>
</feature>
<accession>A0A327KFV9</accession>
<feature type="transmembrane region" description="Helical" evidence="5">
    <location>
        <begin position="139"/>
        <end position="158"/>
    </location>
</feature>
<protein>
    <submittedName>
        <fullName evidence="7">EamA family transporter</fullName>
    </submittedName>
</protein>
<feature type="transmembrane region" description="Helical" evidence="5">
    <location>
        <begin position="115"/>
        <end position="133"/>
    </location>
</feature>
<dbReference type="GO" id="GO:0016020">
    <property type="term" value="C:membrane"/>
    <property type="evidence" value="ECO:0007669"/>
    <property type="project" value="UniProtKB-SubCell"/>
</dbReference>
<evidence type="ECO:0000256" key="2">
    <source>
        <dbReference type="ARBA" id="ARBA00022692"/>
    </source>
</evidence>
<feature type="transmembrane region" description="Helical" evidence="5">
    <location>
        <begin position="235"/>
        <end position="257"/>
    </location>
</feature>
<evidence type="ECO:0000256" key="4">
    <source>
        <dbReference type="ARBA" id="ARBA00023136"/>
    </source>
</evidence>
<dbReference type="PANTHER" id="PTHR32322">
    <property type="entry name" value="INNER MEMBRANE TRANSPORTER"/>
    <property type="match status" value="1"/>
</dbReference>
<evidence type="ECO:0000256" key="5">
    <source>
        <dbReference type="SAM" id="Phobius"/>
    </source>
</evidence>
<name>A0A327KFV9_9BRAD</name>
<dbReference type="AlphaFoldDB" id="A0A327KFV9"/>
<keyword evidence="8" id="KW-1185">Reference proteome</keyword>
<feature type="transmembrane region" description="Helical" evidence="5">
    <location>
        <begin position="58"/>
        <end position="80"/>
    </location>
</feature>
<keyword evidence="4 5" id="KW-0472">Membrane</keyword>
<feature type="transmembrane region" description="Helical" evidence="5">
    <location>
        <begin position="195"/>
        <end position="228"/>
    </location>
</feature>
<dbReference type="Pfam" id="PF00892">
    <property type="entry name" value="EamA"/>
    <property type="match status" value="2"/>
</dbReference>
<dbReference type="RefSeq" id="WP_111359147.1">
    <property type="nucleotide sequence ID" value="NZ_NHSK01000031.1"/>
</dbReference>
<feature type="transmembrane region" description="Helical" evidence="5">
    <location>
        <begin position="32"/>
        <end position="51"/>
    </location>
</feature>
<dbReference type="InterPro" id="IPR050638">
    <property type="entry name" value="AA-Vitamin_Transporters"/>
</dbReference>
<sequence>MTLRDMALAALANVIWGFTYVAYPIALESFTASQMAVLRFVLAALPVVLVARPAPWRTILAVGATLLTGQFLLLFFALAAGLPPGLASVTTQMHAFFAVLIAAVVLREYPTRRQGIGLVVAFTGLLLIGLTIGADLPPVALGLAMAAAMSWATGSILLRKTPRGVAMGPLIVWCSLVPPIPAYLASLLLDHDASLYSAVVHASLGSLVAVVFLGTLATTLAFGIWGYLMQRYQSAAVAPFALLSPCTGVVAVALIFGERFGPLRAAGMVCILAGLVIVVLPWPQVAARARAMLRDEPACPPPST</sequence>
<comment type="caution">
    <text evidence="7">The sequence shown here is derived from an EMBL/GenBank/DDBJ whole genome shotgun (WGS) entry which is preliminary data.</text>
</comment>
<dbReference type="EMBL" id="NPEU01000324">
    <property type="protein sequence ID" value="RAI34118.1"/>
    <property type="molecule type" value="Genomic_DNA"/>
</dbReference>
<evidence type="ECO:0000259" key="6">
    <source>
        <dbReference type="Pfam" id="PF00892"/>
    </source>
</evidence>
<dbReference type="InterPro" id="IPR037185">
    <property type="entry name" value="EmrE-like"/>
</dbReference>
<feature type="transmembrane region" description="Helical" evidence="5">
    <location>
        <begin position="86"/>
        <end position="106"/>
    </location>
</feature>
<evidence type="ECO:0000313" key="7">
    <source>
        <dbReference type="EMBL" id="RAI34118.1"/>
    </source>
</evidence>
<dbReference type="OrthoDB" id="7158585at2"/>
<keyword evidence="3 5" id="KW-1133">Transmembrane helix</keyword>
<feature type="transmembrane region" description="Helical" evidence="5">
    <location>
        <begin position="7"/>
        <end position="26"/>
    </location>
</feature>
<dbReference type="SUPFAM" id="SSF103481">
    <property type="entry name" value="Multidrug resistance efflux transporter EmrE"/>
    <property type="match status" value="2"/>
</dbReference>